<dbReference type="InterPro" id="IPR004839">
    <property type="entry name" value="Aminotransferase_I/II_large"/>
</dbReference>
<dbReference type="InterPro" id="IPR000524">
    <property type="entry name" value="Tscrpt_reg_HTH_GntR"/>
</dbReference>
<evidence type="ECO:0000256" key="1">
    <source>
        <dbReference type="ARBA" id="ARBA00005384"/>
    </source>
</evidence>
<dbReference type="GO" id="GO:0003677">
    <property type="term" value="F:DNA binding"/>
    <property type="evidence" value="ECO:0007669"/>
    <property type="project" value="UniProtKB-KW"/>
</dbReference>
<dbReference type="InterPro" id="IPR015421">
    <property type="entry name" value="PyrdxlP-dep_Trfase_major"/>
</dbReference>
<dbReference type="RefSeq" id="WP_136399166.1">
    <property type="nucleotide sequence ID" value="NZ_CP036295.1"/>
</dbReference>
<dbReference type="Pfam" id="PF00392">
    <property type="entry name" value="GntR"/>
    <property type="match status" value="1"/>
</dbReference>
<evidence type="ECO:0000256" key="2">
    <source>
        <dbReference type="ARBA" id="ARBA00022898"/>
    </source>
</evidence>
<protein>
    <submittedName>
        <fullName evidence="7">PLP-dependent aminotransferase family protein</fullName>
    </submittedName>
</protein>
<dbReference type="EMBL" id="CP036295">
    <property type="protein sequence ID" value="QCC84959.1"/>
    <property type="molecule type" value="Genomic_DNA"/>
</dbReference>
<evidence type="ECO:0000313" key="8">
    <source>
        <dbReference type="Proteomes" id="UP000297065"/>
    </source>
</evidence>
<dbReference type="AlphaFoldDB" id="A0A4P7UGL4"/>
<reference evidence="7 8" key="1">
    <citation type="submission" date="2019-02" db="EMBL/GenBank/DDBJ databases">
        <title>Complete Genome Sequence of Desulfovibrio desulfuricans IC1, a Sulfonate Utilizing Anaerobe.</title>
        <authorList>
            <person name="Day L.A."/>
            <person name="De Leon K.B."/>
            <person name="Wall J.D."/>
        </authorList>
    </citation>
    <scope>NUCLEOTIDE SEQUENCE [LARGE SCALE GENOMIC DNA]</scope>
    <source>
        <strain evidence="7 8">IC1</strain>
    </source>
</reference>
<evidence type="ECO:0000256" key="5">
    <source>
        <dbReference type="ARBA" id="ARBA00023163"/>
    </source>
</evidence>
<dbReference type="GO" id="GO:0030170">
    <property type="term" value="F:pyridoxal phosphate binding"/>
    <property type="evidence" value="ECO:0007669"/>
    <property type="project" value="InterPro"/>
</dbReference>
<keyword evidence="3" id="KW-0805">Transcription regulation</keyword>
<dbReference type="PANTHER" id="PTHR46577:SF1">
    <property type="entry name" value="HTH-TYPE TRANSCRIPTIONAL REGULATORY PROTEIN GABR"/>
    <property type="match status" value="1"/>
</dbReference>
<feature type="domain" description="HTH gntR-type" evidence="6">
    <location>
        <begin position="10"/>
        <end position="78"/>
    </location>
</feature>
<keyword evidence="7" id="KW-0808">Transferase</keyword>
<organism evidence="7 8">
    <name type="scientific">Desulfovibrio desulfuricans</name>
    <dbReference type="NCBI Taxonomy" id="876"/>
    <lineage>
        <taxon>Bacteria</taxon>
        <taxon>Pseudomonadati</taxon>
        <taxon>Thermodesulfobacteriota</taxon>
        <taxon>Desulfovibrionia</taxon>
        <taxon>Desulfovibrionales</taxon>
        <taxon>Desulfovibrionaceae</taxon>
        <taxon>Desulfovibrio</taxon>
    </lineage>
</organism>
<dbReference type="PANTHER" id="PTHR46577">
    <property type="entry name" value="HTH-TYPE TRANSCRIPTIONAL REGULATORY PROTEIN GABR"/>
    <property type="match status" value="1"/>
</dbReference>
<dbReference type="Proteomes" id="UP000297065">
    <property type="component" value="Chromosome"/>
</dbReference>
<dbReference type="InterPro" id="IPR015424">
    <property type="entry name" value="PyrdxlP-dep_Trfase"/>
</dbReference>
<comment type="similarity">
    <text evidence="1">In the C-terminal section; belongs to the class-I pyridoxal-phosphate-dependent aminotransferase family.</text>
</comment>
<dbReference type="CDD" id="cd07377">
    <property type="entry name" value="WHTH_GntR"/>
    <property type="match status" value="1"/>
</dbReference>
<gene>
    <name evidence="7" type="ORF">DDIC_03500</name>
</gene>
<accession>A0A4P7UGL4</accession>
<dbReference type="PROSITE" id="PS50949">
    <property type="entry name" value="HTH_GNTR"/>
    <property type="match status" value="1"/>
</dbReference>
<dbReference type="OrthoDB" id="9808770at2"/>
<proteinExistence type="inferred from homology"/>
<dbReference type="GO" id="GO:0003700">
    <property type="term" value="F:DNA-binding transcription factor activity"/>
    <property type="evidence" value="ECO:0007669"/>
    <property type="project" value="InterPro"/>
</dbReference>
<dbReference type="PRINTS" id="PR00035">
    <property type="entry name" value="HTHGNTR"/>
</dbReference>
<dbReference type="Gene3D" id="3.40.640.10">
    <property type="entry name" value="Type I PLP-dependent aspartate aminotransferase-like (Major domain)"/>
    <property type="match status" value="1"/>
</dbReference>
<evidence type="ECO:0000256" key="3">
    <source>
        <dbReference type="ARBA" id="ARBA00023015"/>
    </source>
</evidence>
<keyword evidence="5" id="KW-0804">Transcription</keyword>
<name>A0A4P7UGL4_DESDE</name>
<keyword evidence="7" id="KW-0032">Aminotransferase</keyword>
<dbReference type="SUPFAM" id="SSF46785">
    <property type="entry name" value="Winged helix' DNA-binding domain"/>
    <property type="match status" value="1"/>
</dbReference>
<dbReference type="CDD" id="cd00609">
    <property type="entry name" value="AAT_like"/>
    <property type="match status" value="1"/>
</dbReference>
<sequence length="490" mass="54400">MISLGKDGSGPLYLRIYNQLKQDITSGALAENTVLPGSRLLASMLRVSRNTVDNAYGQLVAEGYIAPRKGVGFAVLHVPGIGGPEGSHCQTGLASTRPAAAHADGLAGTRAATLADAQTDAQAVAYDLTNSSHTVDLFPKSLWKKYTLECLELLEREEKISSLQAMQGEAYLRRHLLAYLKRIRGVTCTEDQIVITCGLQQSLEYVCKMAARRDQIILMEEPGFNKAAAVFRNNHIAIQTVPVDQNGLVVASLPPSPNAFALYSTPSHQFPTGATLPIGRRHALLRWAQENNVYILEDDFDSELRYYSKPIPSLQSIDTENRVIYLGTFSKGISPSIRMGYMILPPHLAALFGEMFAEYNSTVPVLNQYIIGRLLETGQYDRHIRRLGHVFKNRLELFVRELLCLGPKISITGNGTGQYFLLRFAAGADQQQLISRALRHGVRVYPTMQFWQDKAECPPHTLFLGFGKIRLEDIPDCVARLRAAWAEWLL</sequence>
<dbReference type="SMART" id="SM00345">
    <property type="entry name" value="HTH_GNTR"/>
    <property type="match status" value="1"/>
</dbReference>
<dbReference type="Pfam" id="PF00155">
    <property type="entry name" value="Aminotran_1_2"/>
    <property type="match status" value="1"/>
</dbReference>
<dbReference type="GO" id="GO:0008483">
    <property type="term" value="F:transaminase activity"/>
    <property type="evidence" value="ECO:0007669"/>
    <property type="project" value="UniProtKB-KW"/>
</dbReference>
<dbReference type="InterPro" id="IPR051446">
    <property type="entry name" value="HTH_trans_reg/aminotransferase"/>
</dbReference>
<keyword evidence="2" id="KW-0663">Pyridoxal phosphate</keyword>
<evidence type="ECO:0000313" key="7">
    <source>
        <dbReference type="EMBL" id="QCC84959.1"/>
    </source>
</evidence>
<evidence type="ECO:0000259" key="6">
    <source>
        <dbReference type="PROSITE" id="PS50949"/>
    </source>
</evidence>
<dbReference type="InterPro" id="IPR036388">
    <property type="entry name" value="WH-like_DNA-bd_sf"/>
</dbReference>
<dbReference type="Gene3D" id="1.10.10.10">
    <property type="entry name" value="Winged helix-like DNA-binding domain superfamily/Winged helix DNA-binding domain"/>
    <property type="match status" value="1"/>
</dbReference>
<dbReference type="InterPro" id="IPR036390">
    <property type="entry name" value="WH_DNA-bd_sf"/>
</dbReference>
<keyword evidence="4" id="KW-0238">DNA-binding</keyword>
<evidence type="ECO:0000256" key="4">
    <source>
        <dbReference type="ARBA" id="ARBA00023125"/>
    </source>
</evidence>
<dbReference type="SUPFAM" id="SSF53383">
    <property type="entry name" value="PLP-dependent transferases"/>
    <property type="match status" value="1"/>
</dbReference>